<name>A0A6J7BKA5_9ZZZZ</name>
<proteinExistence type="predicted"/>
<dbReference type="EMBL" id="CAFAZX010000135">
    <property type="protein sequence ID" value="CAB4845625.1"/>
    <property type="molecule type" value="Genomic_DNA"/>
</dbReference>
<reference evidence="1" key="1">
    <citation type="submission" date="2020-05" db="EMBL/GenBank/DDBJ databases">
        <authorList>
            <person name="Chiriac C."/>
            <person name="Salcher M."/>
            <person name="Ghai R."/>
            <person name="Kavagutti S V."/>
        </authorList>
    </citation>
    <scope>NUCLEOTIDE SEQUENCE</scope>
</reference>
<sequence length="36" mass="4155">MPNADLAYVDGAHMTFWEATDDWIQIVTEWLARTDA</sequence>
<accession>A0A6J7BKA5</accession>
<gene>
    <name evidence="1" type="ORF">UFOPK3241_01481</name>
</gene>
<organism evidence="1">
    <name type="scientific">freshwater metagenome</name>
    <dbReference type="NCBI Taxonomy" id="449393"/>
    <lineage>
        <taxon>unclassified sequences</taxon>
        <taxon>metagenomes</taxon>
        <taxon>ecological metagenomes</taxon>
    </lineage>
</organism>
<evidence type="ECO:0000313" key="1">
    <source>
        <dbReference type="EMBL" id="CAB4845625.1"/>
    </source>
</evidence>
<protein>
    <submittedName>
        <fullName evidence="1">Unannotated protein</fullName>
    </submittedName>
</protein>
<dbReference type="AlphaFoldDB" id="A0A6J7BKA5"/>